<evidence type="ECO:0000313" key="1">
    <source>
        <dbReference type="EMBL" id="ACR35659.1"/>
    </source>
</evidence>
<name>C4J3A9_MAIZE</name>
<dbReference type="EMBL" id="BT085306">
    <property type="protein sequence ID" value="ACR35659.1"/>
    <property type="molecule type" value="mRNA"/>
</dbReference>
<proteinExistence type="evidence at transcript level"/>
<reference evidence="1" key="1">
    <citation type="journal article" date="2009" name="PLoS Genet.">
        <title>Sequencing, mapping, and analysis of 27,455 maize full-length cDNAs.</title>
        <authorList>
            <person name="Soderlund C."/>
            <person name="Descour A."/>
            <person name="Kudrna D."/>
            <person name="Bomhoff M."/>
            <person name="Boyd L."/>
            <person name="Currie J."/>
            <person name="Angelova A."/>
            <person name="Collura K."/>
            <person name="Wissotski M."/>
            <person name="Ashley E."/>
            <person name="Morrow D."/>
            <person name="Fernandes J."/>
            <person name="Walbot V."/>
            <person name="Yu Y."/>
        </authorList>
    </citation>
    <scope>NUCLEOTIDE SEQUENCE</scope>
    <source>
        <strain evidence="1">B73</strain>
    </source>
</reference>
<dbReference type="AlphaFoldDB" id="C4J3A9"/>
<sequence>MKNVVVMDQLILFHKPNKKVRSEKKMNHFIPQTKHTLTSRHTDMELKMSSMIVNRLECNMLFLFSVNMQNAQCIQEEEVV</sequence>
<accession>C4J3A9</accession>
<reference evidence="1" key="2">
    <citation type="submission" date="2012-06" db="EMBL/GenBank/DDBJ databases">
        <authorList>
            <person name="Yu Y."/>
            <person name="Currie J."/>
            <person name="Lomeli R."/>
            <person name="Angelova A."/>
            <person name="Collura K."/>
            <person name="Wissotski M."/>
            <person name="Campos D."/>
            <person name="Kudrna D."/>
            <person name="Golser W."/>
            <person name="Ashely E."/>
            <person name="Descour A."/>
            <person name="Fernandes J."/>
            <person name="Soderlund C."/>
            <person name="Walbot V."/>
        </authorList>
    </citation>
    <scope>NUCLEOTIDE SEQUENCE</scope>
    <source>
        <strain evidence="1">B73</strain>
    </source>
</reference>
<protein>
    <submittedName>
        <fullName evidence="1">Uncharacterized protein</fullName>
    </submittedName>
</protein>
<organism evidence="1">
    <name type="scientific">Zea mays</name>
    <name type="common">Maize</name>
    <dbReference type="NCBI Taxonomy" id="4577"/>
    <lineage>
        <taxon>Eukaryota</taxon>
        <taxon>Viridiplantae</taxon>
        <taxon>Streptophyta</taxon>
        <taxon>Embryophyta</taxon>
        <taxon>Tracheophyta</taxon>
        <taxon>Spermatophyta</taxon>
        <taxon>Magnoliopsida</taxon>
        <taxon>Liliopsida</taxon>
        <taxon>Poales</taxon>
        <taxon>Poaceae</taxon>
        <taxon>PACMAD clade</taxon>
        <taxon>Panicoideae</taxon>
        <taxon>Andropogonodae</taxon>
        <taxon>Andropogoneae</taxon>
        <taxon>Tripsacinae</taxon>
        <taxon>Zea</taxon>
    </lineage>
</organism>